<organism evidence="2">
    <name type="scientific">freshwater metagenome</name>
    <dbReference type="NCBI Taxonomy" id="449393"/>
    <lineage>
        <taxon>unclassified sequences</taxon>
        <taxon>metagenomes</taxon>
        <taxon>ecological metagenomes</taxon>
    </lineage>
</organism>
<proteinExistence type="predicted"/>
<reference evidence="2" key="1">
    <citation type="submission" date="2020-05" db="EMBL/GenBank/DDBJ databases">
        <authorList>
            <person name="Chiriac C."/>
            <person name="Salcher M."/>
            <person name="Ghai R."/>
            <person name="Kavagutti S V."/>
        </authorList>
    </citation>
    <scope>NUCLEOTIDE SEQUENCE</scope>
</reference>
<gene>
    <name evidence="2" type="ORF">UFOPK1446_00802</name>
</gene>
<feature type="compositionally biased region" description="Low complexity" evidence="1">
    <location>
        <begin position="165"/>
        <end position="183"/>
    </location>
</feature>
<protein>
    <submittedName>
        <fullName evidence="2">Unannotated protein</fullName>
    </submittedName>
</protein>
<accession>A0A6J6C7M5</accession>
<evidence type="ECO:0000313" key="2">
    <source>
        <dbReference type="EMBL" id="CAB4547321.1"/>
    </source>
</evidence>
<evidence type="ECO:0000256" key="1">
    <source>
        <dbReference type="SAM" id="MobiDB-lite"/>
    </source>
</evidence>
<dbReference type="EMBL" id="CAEZSO010000156">
    <property type="protein sequence ID" value="CAB4547321.1"/>
    <property type="molecule type" value="Genomic_DNA"/>
</dbReference>
<sequence>MIEDIKVFRQGIGHADPGVSPLLLGNGHQFVRLKTQRASSLKDGANFSGETSSSQCRLPLLRPLNGWRIVFNMTLQEFANDRVLLRVGQQRAARGSPLKILGGITDQSKTKSVKGPRSRTQLVWSQSRGNAIAKFLRGFSTKSQDQDAISRGSGLNASRDGFNQGGSLSRSRSGQNQQRASARGGSMVNSALLFSIGGNPRTSNAVGCYQGDDGSICTTAPTCCCQELNSPSATRHQWATT</sequence>
<name>A0A6J6C7M5_9ZZZZ</name>
<dbReference type="AlphaFoldDB" id="A0A6J6C7M5"/>
<feature type="region of interest" description="Disordered" evidence="1">
    <location>
        <begin position="144"/>
        <end position="184"/>
    </location>
</feature>